<feature type="compositionally biased region" description="Polar residues" evidence="1">
    <location>
        <begin position="32"/>
        <end position="41"/>
    </location>
</feature>
<dbReference type="Proteomes" id="UP000249890">
    <property type="component" value="Chromosome"/>
</dbReference>
<dbReference type="OrthoDB" id="1787414at2"/>
<keyword evidence="4" id="KW-1185">Reference proteome</keyword>
<evidence type="ECO:0008006" key="5">
    <source>
        <dbReference type="Google" id="ProtNLM"/>
    </source>
</evidence>
<gene>
    <name evidence="3" type="ORF">B9T62_07790</name>
</gene>
<keyword evidence="2" id="KW-0732">Signal</keyword>
<evidence type="ECO:0000313" key="4">
    <source>
        <dbReference type="Proteomes" id="UP000249890"/>
    </source>
</evidence>
<evidence type="ECO:0000313" key="3">
    <source>
        <dbReference type="EMBL" id="ASA20699.1"/>
    </source>
</evidence>
<dbReference type="EMBL" id="CP021780">
    <property type="protein sequence ID" value="ASA20699.1"/>
    <property type="molecule type" value="Genomic_DNA"/>
</dbReference>
<dbReference type="AlphaFoldDB" id="A0A2Z2KF38"/>
<dbReference type="PROSITE" id="PS51257">
    <property type="entry name" value="PROKAR_LIPOPROTEIN"/>
    <property type="match status" value="1"/>
</dbReference>
<name>A0A2Z2KF38_9BACL</name>
<feature type="chain" id="PRO_5038442612" description="Lipoprotein" evidence="2">
    <location>
        <begin position="25"/>
        <end position="216"/>
    </location>
</feature>
<organism evidence="3 4">
    <name type="scientific">Paenibacillus donghaensis</name>
    <dbReference type="NCBI Taxonomy" id="414771"/>
    <lineage>
        <taxon>Bacteria</taxon>
        <taxon>Bacillati</taxon>
        <taxon>Bacillota</taxon>
        <taxon>Bacilli</taxon>
        <taxon>Bacillales</taxon>
        <taxon>Paenibacillaceae</taxon>
        <taxon>Paenibacillus</taxon>
    </lineage>
</organism>
<reference evidence="3 4" key="1">
    <citation type="submission" date="2017-06" db="EMBL/GenBank/DDBJ databases">
        <title>Complete genome sequence of Paenibacillus donghaensis KCTC 13049T isolated from East Sea sediment, South Korea.</title>
        <authorList>
            <person name="Jung B.K."/>
            <person name="Hong S.-J."/>
            <person name="Shin J.-H."/>
        </authorList>
    </citation>
    <scope>NUCLEOTIDE SEQUENCE [LARGE SCALE GENOMIC DNA]</scope>
    <source>
        <strain evidence="3 4">KCTC 13049</strain>
    </source>
</reference>
<dbReference type="KEGG" id="pdh:B9T62_07790"/>
<feature type="signal peptide" evidence="2">
    <location>
        <begin position="1"/>
        <end position="24"/>
    </location>
</feature>
<evidence type="ECO:0000256" key="2">
    <source>
        <dbReference type="SAM" id="SignalP"/>
    </source>
</evidence>
<evidence type="ECO:0000256" key="1">
    <source>
        <dbReference type="SAM" id="MobiDB-lite"/>
    </source>
</evidence>
<protein>
    <recommendedName>
        <fullName evidence="5">Lipoprotein</fullName>
    </recommendedName>
</protein>
<feature type="compositionally biased region" description="Basic and acidic residues" evidence="1">
    <location>
        <begin position="45"/>
        <end position="58"/>
    </location>
</feature>
<feature type="region of interest" description="Disordered" evidence="1">
    <location>
        <begin position="32"/>
        <end position="79"/>
    </location>
</feature>
<dbReference type="RefSeq" id="WP_087914717.1">
    <property type="nucleotide sequence ID" value="NZ_CP021780.1"/>
</dbReference>
<sequence length="216" mass="23484">MKKNKNCKAFIMFLAITVLMIAMITGCSKNVQTPGGTNNIGISEDESKADNTEKKGDENPSQTDVNEEQNDSDSNSVMTNDGFFGKVKRIIGNEVEIEIGLVPDQAWDEKIDPEEKKEHGVPQVMVKERENPPGMEDIVAPNPLEYGGSIFGKDGEVNLAYTGESKTIIIPAGTDIRNSLGRKATLDSIEKGSVLAIKPKVIDGKDAGIDKILIYK</sequence>
<accession>A0A2Z2KF38</accession>
<proteinExistence type="predicted"/>